<reference evidence="1" key="2">
    <citation type="submission" date="2020-09" db="EMBL/GenBank/DDBJ databases">
        <authorList>
            <person name="Sun Q."/>
            <person name="Zhou Y."/>
        </authorList>
    </citation>
    <scope>NUCLEOTIDE SEQUENCE</scope>
    <source>
        <strain evidence="1">CGMCC 4.5737</strain>
    </source>
</reference>
<proteinExistence type="predicted"/>
<dbReference type="EMBL" id="BMMK01000022">
    <property type="protein sequence ID" value="GGM67699.1"/>
    <property type="molecule type" value="Genomic_DNA"/>
</dbReference>
<gene>
    <name evidence="1" type="ORF">GCM10012275_42850</name>
</gene>
<reference evidence="1" key="1">
    <citation type="journal article" date="2014" name="Int. J. Syst. Evol. Microbiol.">
        <title>Complete genome sequence of Corynebacterium casei LMG S-19264T (=DSM 44701T), isolated from a smear-ripened cheese.</title>
        <authorList>
            <consortium name="US DOE Joint Genome Institute (JGI-PGF)"/>
            <person name="Walter F."/>
            <person name="Albersmeier A."/>
            <person name="Kalinowski J."/>
            <person name="Ruckert C."/>
        </authorList>
    </citation>
    <scope>NUCLEOTIDE SEQUENCE</scope>
    <source>
        <strain evidence="1">CGMCC 4.5737</strain>
    </source>
</reference>
<evidence type="ECO:0000313" key="1">
    <source>
        <dbReference type="EMBL" id="GGM67699.1"/>
    </source>
</evidence>
<dbReference type="RefSeq" id="WP_189060195.1">
    <property type="nucleotide sequence ID" value="NZ_BMMK01000022.1"/>
</dbReference>
<accession>A0A8J3CHE2</accession>
<comment type="caution">
    <text evidence="1">The sequence shown here is derived from an EMBL/GenBank/DDBJ whole genome shotgun (WGS) entry which is preliminary data.</text>
</comment>
<organism evidence="1 2">
    <name type="scientific">Longimycelium tulufanense</name>
    <dbReference type="NCBI Taxonomy" id="907463"/>
    <lineage>
        <taxon>Bacteria</taxon>
        <taxon>Bacillati</taxon>
        <taxon>Actinomycetota</taxon>
        <taxon>Actinomycetes</taxon>
        <taxon>Pseudonocardiales</taxon>
        <taxon>Pseudonocardiaceae</taxon>
        <taxon>Longimycelium</taxon>
    </lineage>
</organism>
<dbReference type="Proteomes" id="UP000637578">
    <property type="component" value="Unassembled WGS sequence"/>
</dbReference>
<sequence length="86" mass="9956">MRRTRADVVVHHRLRRVGGRTERWLIRVAGRRSGISATRRPDGGRETMAYRSDARGRIRGWLGFRVEGWDHEAGITVLLAELNQQH</sequence>
<dbReference type="AlphaFoldDB" id="A0A8J3CHE2"/>
<name>A0A8J3CHE2_9PSEU</name>
<protein>
    <submittedName>
        <fullName evidence="1">Uncharacterized protein</fullName>
    </submittedName>
</protein>
<evidence type="ECO:0000313" key="2">
    <source>
        <dbReference type="Proteomes" id="UP000637578"/>
    </source>
</evidence>
<keyword evidence="2" id="KW-1185">Reference proteome</keyword>